<dbReference type="GO" id="GO:0016491">
    <property type="term" value="F:oxidoreductase activity"/>
    <property type="evidence" value="ECO:0007669"/>
    <property type="project" value="UniProtKB-KW"/>
</dbReference>
<keyword evidence="4" id="KW-0521">NADP</keyword>
<dbReference type="Gene3D" id="3.40.50.80">
    <property type="entry name" value="Nucleotide-binding domain of ferredoxin-NADP reductase (FNR) module"/>
    <property type="match status" value="1"/>
</dbReference>
<protein>
    <submittedName>
        <fullName evidence="7">Ferredoxin-NADP reductase</fullName>
    </submittedName>
</protein>
<dbReference type="RefSeq" id="WP_044216958.1">
    <property type="nucleotide sequence ID" value="NZ_JBKAGJ010000001.1"/>
</dbReference>
<keyword evidence="2" id="KW-0285">Flavoprotein</keyword>
<evidence type="ECO:0000256" key="3">
    <source>
        <dbReference type="ARBA" id="ARBA00022827"/>
    </source>
</evidence>
<dbReference type="PRINTS" id="PR00371">
    <property type="entry name" value="FPNCR"/>
</dbReference>
<accession>A0A098SAF9</accession>
<evidence type="ECO:0000256" key="5">
    <source>
        <dbReference type="ARBA" id="ARBA00023002"/>
    </source>
</evidence>
<evidence type="ECO:0000256" key="4">
    <source>
        <dbReference type="ARBA" id="ARBA00022857"/>
    </source>
</evidence>
<gene>
    <name evidence="7" type="ORF">IX84_04960</name>
</gene>
<dbReference type="SUPFAM" id="SSF52343">
    <property type="entry name" value="Ferredoxin reductase-like, C-terminal NADP-linked domain"/>
    <property type="match status" value="1"/>
</dbReference>
<organism evidence="7 8">
    <name type="scientific">Phaeodactylibacter xiamenensis</name>
    <dbReference type="NCBI Taxonomy" id="1524460"/>
    <lineage>
        <taxon>Bacteria</taxon>
        <taxon>Pseudomonadati</taxon>
        <taxon>Bacteroidota</taxon>
        <taxon>Saprospiria</taxon>
        <taxon>Saprospirales</taxon>
        <taxon>Haliscomenobacteraceae</taxon>
        <taxon>Phaeodactylibacter</taxon>
    </lineage>
</organism>
<dbReference type="Proteomes" id="UP000029736">
    <property type="component" value="Unassembled WGS sequence"/>
</dbReference>
<evidence type="ECO:0000313" key="8">
    <source>
        <dbReference type="Proteomes" id="UP000029736"/>
    </source>
</evidence>
<dbReference type="InterPro" id="IPR001433">
    <property type="entry name" value="OxRdtase_FAD/NAD-bd"/>
</dbReference>
<name>A0A098SAF9_9BACT</name>
<dbReference type="OrthoDB" id="9789468at2"/>
<keyword evidence="3" id="KW-0274">FAD</keyword>
<dbReference type="SUPFAM" id="SSF63380">
    <property type="entry name" value="Riboflavin synthase domain-like"/>
    <property type="match status" value="1"/>
</dbReference>
<dbReference type="InterPro" id="IPR039261">
    <property type="entry name" value="FNR_nucleotide-bd"/>
</dbReference>
<evidence type="ECO:0000313" key="7">
    <source>
        <dbReference type="EMBL" id="KGE89121.1"/>
    </source>
</evidence>
<dbReference type="InterPro" id="IPR015701">
    <property type="entry name" value="FNR"/>
</dbReference>
<dbReference type="InterPro" id="IPR001709">
    <property type="entry name" value="Flavoprot_Pyr_Nucl_cyt_Rdtase"/>
</dbReference>
<keyword evidence="5" id="KW-0560">Oxidoreductase</keyword>
<evidence type="ECO:0000259" key="6">
    <source>
        <dbReference type="PROSITE" id="PS51384"/>
    </source>
</evidence>
<dbReference type="EMBL" id="JPOS01000012">
    <property type="protein sequence ID" value="KGE89121.1"/>
    <property type="molecule type" value="Genomic_DNA"/>
</dbReference>
<reference evidence="7 8" key="1">
    <citation type="journal article" date="2014" name="Int. J. Syst. Evol. Microbiol.">
        <title>Phaeodactylibacter xiamenensis gen. nov., sp. nov., a member of the family Saprospiraceae isolated from the marine alga Phaeodactylum tricornutum.</title>
        <authorList>
            <person name="Chen Z.Jr."/>
            <person name="Lei X."/>
            <person name="Lai Q."/>
            <person name="Li Y."/>
            <person name="Zhang B."/>
            <person name="Zhang J."/>
            <person name="Zhang H."/>
            <person name="Yang L."/>
            <person name="Zheng W."/>
            <person name="Tian Y."/>
            <person name="Yu Z."/>
            <person name="Xu H.Jr."/>
            <person name="Zheng T."/>
        </authorList>
    </citation>
    <scope>NUCLEOTIDE SEQUENCE [LARGE SCALE GENOMIC DNA]</scope>
    <source>
        <strain evidence="7 8">KD52</strain>
    </source>
</reference>
<comment type="cofactor">
    <cofactor evidence="1">
        <name>FAD</name>
        <dbReference type="ChEBI" id="CHEBI:57692"/>
    </cofactor>
</comment>
<dbReference type="AlphaFoldDB" id="A0A098SAF9"/>
<dbReference type="InterPro" id="IPR017927">
    <property type="entry name" value="FAD-bd_FR_type"/>
</dbReference>
<sequence length="285" mass="32548">MAYLADYQTEPRFRAAVRKTERLTPMDTDEVREIQLEVLEPGFDCAVDQSFGVLLDHKDEFGNTQHHRLYSVADLPKRENGHTLLTMLVKRCAYVDDVNGERYKGVVSNYLCDRKAGDEITITGPFGLPFSVPEDKTANLILIGMGTGIAPFRAFVKHIFTEEKDWKGKIRLFYGARSGLELLYLNDKDGDLMNYYDEDTFRAFRALSPRPKWLDPIELDKAIEDRAAELLEMLNQVNTYIYVAGYAKVKDNLDKAFAKVLGSKEKWAQRKAELIAGGKWAEVIY</sequence>
<dbReference type="Gene3D" id="2.40.30.10">
    <property type="entry name" value="Translation factors"/>
    <property type="match status" value="1"/>
</dbReference>
<evidence type="ECO:0000256" key="2">
    <source>
        <dbReference type="ARBA" id="ARBA00022630"/>
    </source>
</evidence>
<dbReference type="PANTHER" id="PTHR43314">
    <property type="match status" value="1"/>
</dbReference>
<dbReference type="Pfam" id="PF00175">
    <property type="entry name" value="NAD_binding_1"/>
    <property type="match status" value="1"/>
</dbReference>
<dbReference type="InterPro" id="IPR017938">
    <property type="entry name" value="Riboflavin_synthase-like_b-brl"/>
</dbReference>
<dbReference type="PROSITE" id="PS51384">
    <property type="entry name" value="FAD_FR"/>
    <property type="match status" value="1"/>
</dbReference>
<comment type="caution">
    <text evidence="7">The sequence shown here is derived from an EMBL/GenBank/DDBJ whole genome shotgun (WGS) entry which is preliminary data.</text>
</comment>
<evidence type="ECO:0000256" key="1">
    <source>
        <dbReference type="ARBA" id="ARBA00001974"/>
    </source>
</evidence>
<proteinExistence type="predicted"/>
<keyword evidence="8" id="KW-1185">Reference proteome</keyword>
<feature type="domain" description="FAD-binding FR-type" evidence="6">
    <location>
        <begin position="10"/>
        <end position="132"/>
    </location>
</feature>
<dbReference type="STRING" id="1524460.IX84_04960"/>